<comment type="similarity">
    <text evidence="4">Belongs to the glycosyltransferase 4 family.</text>
</comment>
<dbReference type="PANTHER" id="PTHR10571:SF0">
    <property type="entry name" value="UDP-N-ACETYLGLUCOSAMINE--DOLICHYL-PHOSPHATE N-ACETYLGLUCOSAMINEPHOSPHOTRANSFERASE"/>
    <property type="match status" value="1"/>
</dbReference>
<feature type="transmembrane region" description="Helical" evidence="21">
    <location>
        <begin position="160"/>
        <end position="181"/>
    </location>
</feature>
<comment type="subunit">
    <text evidence="5">Homodimer.</text>
</comment>
<dbReference type="GO" id="GO:0016757">
    <property type="term" value="F:glycosyltransferase activity"/>
    <property type="evidence" value="ECO:0007669"/>
    <property type="project" value="UniProtKB-KW"/>
</dbReference>
<keyword evidence="11" id="KW-0479">Metal-binding</keyword>
<organism evidence="23">
    <name type="scientific">Daphnia dolichocephala</name>
    <dbReference type="NCBI Taxonomy" id="2282166"/>
    <lineage>
        <taxon>Eukaryota</taxon>
        <taxon>Metazoa</taxon>
        <taxon>Ecdysozoa</taxon>
        <taxon>Arthropoda</taxon>
        <taxon>Crustacea</taxon>
        <taxon>Branchiopoda</taxon>
        <taxon>Diplostraca</taxon>
        <taxon>Cladocera</taxon>
        <taxon>Anomopoda</taxon>
        <taxon>Daphniidae</taxon>
        <taxon>Daphnia</taxon>
    </lineage>
</organism>
<comment type="subcellular location">
    <subcellularLocation>
        <location evidence="2">Endoplasmic reticulum membrane</location>
        <topology evidence="2">Multi-pass membrane protein</topology>
    </subcellularLocation>
</comment>
<dbReference type="CDD" id="cd06855">
    <property type="entry name" value="GT_GPT_euk"/>
    <property type="match status" value="1"/>
</dbReference>
<feature type="transmembrane region" description="Helical" evidence="21">
    <location>
        <begin position="371"/>
        <end position="393"/>
    </location>
</feature>
<feature type="transmembrane region" description="Helical" evidence="21">
    <location>
        <begin position="51"/>
        <end position="68"/>
    </location>
</feature>
<gene>
    <name evidence="23" type="primary">EOG090X07N9</name>
</gene>
<dbReference type="EMBL" id="LR005557">
    <property type="protein sequence ID" value="SVE75176.1"/>
    <property type="molecule type" value="mRNA"/>
</dbReference>
<evidence type="ECO:0000256" key="8">
    <source>
        <dbReference type="ARBA" id="ARBA00022676"/>
    </source>
</evidence>
<feature type="domain" description="DPAGT1 insertion" evidence="22">
    <location>
        <begin position="314"/>
        <end position="347"/>
    </location>
</feature>
<keyword evidence="16" id="KW-0325">Glycoprotein</keyword>
<feature type="transmembrane region" description="Helical" evidence="21">
    <location>
        <begin position="270"/>
        <end position="290"/>
    </location>
</feature>
<evidence type="ECO:0000256" key="16">
    <source>
        <dbReference type="ARBA" id="ARBA00023180"/>
    </source>
</evidence>
<feature type="transmembrane region" description="Helical" evidence="21">
    <location>
        <begin position="119"/>
        <end position="137"/>
    </location>
</feature>
<dbReference type="EC" id="2.7.8.15" evidence="6"/>
<evidence type="ECO:0000256" key="20">
    <source>
        <dbReference type="ARBA" id="ARBA00045078"/>
    </source>
</evidence>
<dbReference type="InterPro" id="IPR048439">
    <property type="entry name" value="DPAGT1_ins"/>
</dbReference>
<keyword evidence="8" id="KW-0328">Glycosyltransferase</keyword>
<evidence type="ECO:0000256" key="21">
    <source>
        <dbReference type="SAM" id="Phobius"/>
    </source>
</evidence>
<evidence type="ECO:0000256" key="12">
    <source>
        <dbReference type="ARBA" id="ARBA00022824"/>
    </source>
</evidence>
<evidence type="ECO:0000256" key="17">
    <source>
        <dbReference type="ARBA" id="ARBA00029567"/>
    </source>
</evidence>
<proteinExistence type="evidence at transcript level"/>
<keyword evidence="14 21" id="KW-1133">Transmembrane helix</keyword>
<feature type="transmembrane region" description="Helical" evidence="21">
    <location>
        <begin position="188"/>
        <end position="204"/>
    </location>
</feature>
<evidence type="ECO:0000313" key="23">
    <source>
        <dbReference type="EMBL" id="SVE75176.1"/>
    </source>
</evidence>
<evidence type="ECO:0000256" key="13">
    <source>
        <dbReference type="ARBA" id="ARBA00022842"/>
    </source>
</evidence>
<dbReference type="AlphaFoldDB" id="A0A4Y7M3Q3"/>
<feature type="transmembrane region" description="Helical" evidence="21">
    <location>
        <begin position="246"/>
        <end position="264"/>
    </location>
</feature>
<name>A0A4Y7M3Q3_9CRUS</name>
<evidence type="ECO:0000256" key="14">
    <source>
        <dbReference type="ARBA" id="ARBA00022989"/>
    </source>
</evidence>
<evidence type="ECO:0000256" key="11">
    <source>
        <dbReference type="ARBA" id="ARBA00022723"/>
    </source>
</evidence>
<dbReference type="GO" id="GO:0006488">
    <property type="term" value="P:dolichol-linked oligosaccharide biosynthetic process"/>
    <property type="evidence" value="ECO:0007669"/>
    <property type="project" value="InterPro"/>
</dbReference>
<evidence type="ECO:0000256" key="9">
    <source>
        <dbReference type="ARBA" id="ARBA00022679"/>
    </source>
</evidence>
<dbReference type="InterPro" id="IPR000715">
    <property type="entry name" value="Glycosyl_transferase_4"/>
</dbReference>
<evidence type="ECO:0000259" key="22">
    <source>
        <dbReference type="Pfam" id="PF21383"/>
    </source>
</evidence>
<dbReference type="Pfam" id="PF00953">
    <property type="entry name" value="Glycos_transf_4"/>
    <property type="match status" value="1"/>
</dbReference>
<comment type="pathway">
    <text evidence="3">Protein modification; protein glycosylation.</text>
</comment>
<evidence type="ECO:0000256" key="1">
    <source>
        <dbReference type="ARBA" id="ARBA00001946"/>
    </source>
</evidence>
<dbReference type="InterPro" id="IPR033895">
    <property type="entry name" value="GPT"/>
</dbReference>
<protein>
    <recommendedName>
        <fullName evidence="7">UDP-N-acetylglucosamine--dolichyl-phosphate N-acetylglucosaminephosphotransferase</fullName>
        <ecNumber evidence="6">2.7.8.15</ecNumber>
    </recommendedName>
    <alternativeName>
        <fullName evidence="17">GlcNAc-1-P transferase</fullName>
    </alternativeName>
    <alternativeName>
        <fullName evidence="18">N-acetylglucosamine-1-phosphate transferase</fullName>
    </alternativeName>
</protein>
<keyword evidence="13" id="KW-0460">Magnesium</keyword>
<evidence type="ECO:0000256" key="6">
    <source>
        <dbReference type="ARBA" id="ARBA00013225"/>
    </source>
</evidence>
<dbReference type="GO" id="GO:0003975">
    <property type="term" value="F:UDP-N-acetylglucosamine-dolichyl-phosphate N-acetylglucosaminephosphotransferase activity"/>
    <property type="evidence" value="ECO:0007669"/>
    <property type="project" value="UniProtKB-EC"/>
</dbReference>
<comment type="catalytic activity">
    <reaction evidence="20">
        <text>a di-trans,poly-cis-dolichyl phosphate + UDP-N-acetyl-alpha-D-glucosamine = an N-acetyl-alpha-D-glucosaminyl-diphospho-di-trans,poly-cis-dolichol + UMP</text>
        <dbReference type="Rhea" id="RHEA:13289"/>
        <dbReference type="Rhea" id="RHEA-COMP:19498"/>
        <dbReference type="Rhea" id="RHEA-COMP:19507"/>
        <dbReference type="ChEBI" id="CHEBI:57683"/>
        <dbReference type="ChEBI" id="CHEBI:57705"/>
        <dbReference type="ChEBI" id="CHEBI:57865"/>
        <dbReference type="ChEBI" id="CHEBI:58427"/>
        <dbReference type="EC" id="2.7.8.15"/>
    </reaction>
    <physiologicalReaction direction="left-to-right" evidence="20">
        <dbReference type="Rhea" id="RHEA:13290"/>
    </physiologicalReaction>
</comment>
<sequence length="400" mass="45130">MWPILVVNIVLSVIGYSLILNVVPKFKDMFVKAHLSGLDLNKKDKPEIPEAAGVITSCIFLIVMFIFIPFPFSKHFFNKEWGFPHQEFVQFMAALLSICCMVLLGFADDVLNLKWRHKLLLPTVASLPLLMVYYTNFNSTTVIIPKPLRFVLGHDIDLSALYYVYMGMLAVFCTNAINIYAGVNGLEVGQSVVIAASLISFNVIELNGDCWPNHVFSLYFMIPFFFTSLALYQFNKYPAQVFVGDTFCYFSGMTIAVVAILGHFSKTALLFFIPQIANFIFSLPQLFHILPCPRHRLPRLNRETGYLDPSVFQFKESSLNALGRLVLKIYRQLGLVQVEYNGKDGELSQSTNCTLINLALKLAGPTHEKNLAMSLMVLQVICSGLAFIIRYPLASLFYDC</sequence>
<keyword evidence="12" id="KW-0256">Endoplasmic reticulum</keyword>
<comment type="cofactor">
    <cofactor evidence="1">
        <name>Mg(2+)</name>
        <dbReference type="ChEBI" id="CHEBI:18420"/>
    </cofactor>
</comment>
<evidence type="ECO:0000256" key="5">
    <source>
        <dbReference type="ARBA" id="ARBA00011738"/>
    </source>
</evidence>
<keyword evidence="10 21" id="KW-0812">Transmembrane</keyword>
<dbReference type="PANTHER" id="PTHR10571">
    <property type="entry name" value="UDP-N-ACETYLGLUCOSAMINE--DOLICHYL-PHOSPHATE N-ACETYLGLUCOSAMINEPHOSPHOTRANSFERASE"/>
    <property type="match status" value="1"/>
</dbReference>
<dbReference type="UniPathway" id="UPA00378"/>
<evidence type="ECO:0000256" key="15">
    <source>
        <dbReference type="ARBA" id="ARBA00023136"/>
    </source>
</evidence>
<dbReference type="Pfam" id="PF21383">
    <property type="entry name" value="DPAGT1_ins"/>
    <property type="match status" value="1"/>
</dbReference>
<evidence type="ECO:0000256" key="4">
    <source>
        <dbReference type="ARBA" id="ARBA00009317"/>
    </source>
</evidence>
<evidence type="ECO:0000256" key="18">
    <source>
        <dbReference type="ARBA" id="ARBA00033238"/>
    </source>
</evidence>
<keyword evidence="9" id="KW-0808">Transferase</keyword>
<feature type="transmembrane region" description="Helical" evidence="21">
    <location>
        <begin position="88"/>
        <end position="107"/>
    </location>
</feature>
<evidence type="ECO:0000256" key="19">
    <source>
        <dbReference type="ARBA" id="ARBA00044717"/>
    </source>
</evidence>
<keyword evidence="15 21" id="KW-0472">Membrane</keyword>
<dbReference type="GO" id="GO:0005789">
    <property type="term" value="C:endoplasmic reticulum membrane"/>
    <property type="evidence" value="ECO:0007669"/>
    <property type="project" value="UniProtKB-SubCell"/>
</dbReference>
<feature type="transmembrane region" description="Helical" evidence="21">
    <location>
        <begin position="6"/>
        <end position="23"/>
    </location>
</feature>
<dbReference type="GO" id="GO:0046872">
    <property type="term" value="F:metal ion binding"/>
    <property type="evidence" value="ECO:0007669"/>
    <property type="project" value="UniProtKB-KW"/>
</dbReference>
<evidence type="ECO:0000256" key="3">
    <source>
        <dbReference type="ARBA" id="ARBA00004922"/>
    </source>
</evidence>
<reference evidence="23" key="1">
    <citation type="submission" date="2018-08" db="EMBL/GenBank/DDBJ databases">
        <authorList>
            <person name="Cornetti L."/>
        </authorList>
    </citation>
    <scope>NUCLEOTIDE SEQUENCE</scope>
    <source>
        <strain evidence="23">ZA-DOLI</strain>
    </source>
</reference>
<comment type="function">
    <text evidence="19">UDP-N-acetylglucosamine--dolichyl-phosphate N-acetylglucosaminephosphotransferase that operates in the biosynthetic pathway of dolichol-linked oligosaccharides, the glycan precursors employed in protein asparagine (N)-glycosylation. The assembly of dolichol-linked oligosaccharides begins on the cytosolic side of the endoplasmic reticulum membrane and finishes in its lumen. The sequential addition of sugars to dolichol pyrophosphate produces dolichol-linked oligosaccharides containing fourteen sugars, including two GlcNAcs, nine mannoses and three glucoses. Once assembled, the oligosaccharide is transferred from the lipid to nascent proteins by oligosaccharyltransferases. Catalyzes the initial step of dolichol-linked oligosaccharide biosynthesis, transfering GlcNAc-1-P from cytosolic UDP-GlcNAc onto the carrier lipid dolichyl phosphate (P-dolichol), yielding GlcNAc-P-P-dolichol embedded in the cytoplasmic leaflet of the endoplasmic reticulum membrane.</text>
</comment>
<accession>A0A4Y7M3Q3</accession>
<feature type="transmembrane region" description="Helical" evidence="21">
    <location>
        <begin position="216"/>
        <end position="234"/>
    </location>
</feature>
<evidence type="ECO:0000256" key="10">
    <source>
        <dbReference type="ARBA" id="ARBA00022692"/>
    </source>
</evidence>
<evidence type="ECO:0000256" key="7">
    <source>
        <dbReference type="ARBA" id="ARBA00017659"/>
    </source>
</evidence>
<evidence type="ECO:0000256" key="2">
    <source>
        <dbReference type="ARBA" id="ARBA00004477"/>
    </source>
</evidence>